<dbReference type="RefSeq" id="WP_089680006.1">
    <property type="nucleotide sequence ID" value="NZ_FNFO01000002.1"/>
</dbReference>
<evidence type="ECO:0000313" key="1">
    <source>
        <dbReference type="EMBL" id="SDK30012.1"/>
    </source>
</evidence>
<organism evidence="1 2">
    <name type="scientific">Catalinimonas alkaloidigena</name>
    <dbReference type="NCBI Taxonomy" id="1075417"/>
    <lineage>
        <taxon>Bacteria</taxon>
        <taxon>Pseudomonadati</taxon>
        <taxon>Bacteroidota</taxon>
        <taxon>Cytophagia</taxon>
        <taxon>Cytophagales</taxon>
        <taxon>Catalimonadaceae</taxon>
        <taxon>Catalinimonas</taxon>
    </lineage>
</organism>
<dbReference type="OrthoDB" id="1132102at2"/>
<evidence type="ECO:0008006" key="3">
    <source>
        <dbReference type="Google" id="ProtNLM"/>
    </source>
</evidence>
<proteinExistence type="predicted"/>
<sequence length="202" mass="22859">MSSHHIVRDEQEPALLILTDQIPFALVGELLEWSPTVLVAEPALETVLSWGIKVDGVLCLPTQAASLRTQLNDYHPLVLILKDETETWLEGASAWLVAHQHRNVYVLVETIAPDLLQAHAALQVLFFDPHFKTFCVRGSSYKKWVLAGQQFRWHGNANVTNLRPTADPRTWEAESNGLVKIHPLDSEGIWVQETWNAEEKRT</sequence>
<evidence type="ECO:0000313" key="2">
    <source>
        <dbReference type="Proteomes" id="UP000198510"/>
    </source>
</evidence>
<dbReference type="STRING" id="1075417.SAMN05421823_102392"/>
<keyword evidence="2" id="KW-1185">Reference proteome</keyword>
<gene>
    <name evidence="1" type="ORF">SAMN05421823_102392</name>
</gene>
<protein>
    <recommendedName>
        <fullName evidence="3">Thiamine pyrophosphokinase</fullName>
    </recommendedName>
</protein>
<dbReference type="EMBL" id="FNFO01000002">
    <property type="protein sequence ID" value="SDK30012.1"/>
    <property type="molecule type" value="Genomic_DNA"/>
</dbReference>
<name>A0A1G9ARP6_9BACT</name>
<reference evidence="1 2" key="1">
    <citation type="submission" date="2016-10" db="EMBL/GenBank/DDBJ databases">
        <authorList>
            <person name="de Groot N.N."/>
        </authorList>
    </citation>
    <scope>NUCLEOTIDE SEQUENCE [LARGE SCALE GENOMIC DNA]</scope>
    <source>
        <strain evidence="1 2">DSM 25186</strain>
    </source>
</reference>
<accession>A0A1G9ARP6</accession>
<dbReference type="Proteomes" id="UP000198510">
    <property type="component" value="Unassembled WGS sequence"/>
</dbReference>
<dbReference type="AlphaFoldDB" id="A0A1G9ARP6"/>